<dbReference type="InterPro" id="IPR030395">
    <property type="entry name" value="GP_PDE_dom"/>
</dbReference>
<dbReference type="GO" id="GO:0008081">
    <property type="term" value="F:phosphoric diester hydrolase activity"/>
    <property type="evidence" value="ECO:0007669"/>
    <property type="project" value="InterPro"/>
</dbReference>
<dbReference type="Pfam" id="PF03009">
    <property type="entry name" value="GDPD"/>
    <property type="match status" value="1"/>
</dbReference>
<protein>
    <submittedName>
        <fullName evidence="2">Glycerophosphoryl diester phosphodiesterase</fullName>
    </submittedName>
</protein>
<dbReference type="STRING" id="996342.SAMN05443551_2167"/>
<dbReference type="SUPFAM" id="SSF51695">
    <property type="entry name" value="PLC-like phosphodiesterases"/>
    <property type="match status" value="1"/>
</dbReference>
<keyword evidence="3" id="KW-1185">Reference proteome</keyword>
<dbReference type="PROSITE" id="PS51704">
    <property type="entry name" value="GP_PDE"/>
    <property type="match status" value="1"/>
</dbReference>
<proteinExistence type="predicted"/>
<dbReference type="PANTHER" id="PTHR46211">
    <property type="entry name" value="GLYCEROPHOSPHORYL DIESTER PHOSPHODIESTERASE"/>
    <property type="match status" value="1"/>
</dbReference>
<dbReference type="InterPro" id="IPR017946">
    <property type="entry name" value="PLC-like_Pdiesterase_TIM-brl"/>
</dbReference>
<dbReference type="Proteomes" id="UP000184221">
    <property type="component" value="Unassembled WGS sequence"/>
</dbReference>
<dbReference type="RefSeq" id="WP_072777550.1">
    <property type="nucleotide sequence ID" value="NZ_FQXC01000003.1"/>
</dbReference>
<dbReference type="EMBL" id="FQXC01000003">
    <property type="protein sequence ID" value="SHH48295.1"/>
    <property type="molecule type" value="Genomic_DNA"/>
</dbReference>
<name>A0A1M5TBV9_9RHOB</name>
<sequence length="251" mass="27273">MTGLPPSFFARPIAHRGFHDKADGRIENSPSAFSAALDAGYGIELDLQLSRDGVAMVFHDPLLNRLTEETGPVRERDAAALQQIRLKGSSDTIPTLAETLVQVDGDVPLLIELKDQHGEMGETDGMLEAATVDALRGYGGDVALMSFNPHMVARLAKLCPERPRGLISSAWRKIDEPEIPVATRARLAGIPDFDAVGAQFLSHDVTNLENPRVEQLKSQGVPILCWTVRSAAQEHQARKVADNITFEGYAA</sequence>
<dbReference type="Gene3D" id="3.20.20.190">
    <property type="entry name" value="Phosphatidylinositol (PI) phosphodiesterase"/>
    <property type="match status" value="1"/>
</dbReference>
<feature type="domain" description="GP-PDE" evidence="1">
    <location>
        <begin position="10"/>
        <end position="251"/>
    </location>
</feature>
<evidence type="ECO:0000313" key="2">
    <source>
        <dbReference type="EMBL" id="SHH48295.1"/>
    </source>
</evidence>
<dbReference type="GO" id="GO:0006629">
    <property type="term" value="P:lipid metabolic process"/>
    <property type="evidence" value="ECO:0007669"/>
    <property type="project" value="InterPro"/>
</dbReference>
<dbReference type="AlphaFoldDB" id="A0A1M5TBV9"/>
<reference evidence="2 3" key="1">
    <citation type="submission" date="2016-11" db="EMBL/GenBank/DDBJ databases">
        <authorList>
            <person name="Jaros S."/>
            <person name="Januszkiewicz K."/>
            <person name="Wedrychowicz H."/>
        </authorList>
    </citation>
    <scope>NUCLEOTIDE SEQUENCE [LARGE SCALE GENOMIC DNA]</scope>
    <source>
        <strain evidence="2 3">DSM 29431</strain>
    </source>
</reference>
<dbReference type="OrthoDB" id="384721at2"/>
<gene>
    <name evidence="2" type="ORF">SAMN05443551_2167</name>
</gene>
<accession>A0A1M5TBV9</accession>
<evidence type="ECO:0000313" key="3">
    <source>
        <dbReference type="Proteomes" id="UP000184221"/>
    </source>
</evidence>
<dbReference type="PANTHER" id="PTHR46211:SF1">
    <property type="entry name" value="GLYCEROPHOSPHODIESTER PHOSPHODIESTERASE, CYTOPLASMIC"/>
    <property type="match status" value="1"/>
</dbReference>
<organism evidence="2 3">
    <name type="scientific">Marivita hallyeonensis</name>
    <dbReference type="NCBI Taxonomy" id="996342"/>
    <lineage>
        <taxon>Bacteria</taxon>
        <taxon>Pseudomonadati</taxon>
        <taxon>Pseudomonadota</taxon>
        <taxon>Alphaproteobacteria</taxon>
        <taxon>Rhodobacterales</taxon>
        <taxon>Roseobacteraceae</taxon>
        <taxon>Marivita</taxon>
    </lineage>
</organism>
<evidence type="ECO:0000259" key="1">
    <source>
        <dbReference type="PROSITE" id="PS51704"/>
    </source>
</evidence>